<dbReference type="Pfam" id="PF13407">
    <property type="entry name" value="Peripla_BP_4"/>
    <property type="match status" value="1"/>
</dbReference>
<accession>A0A9X3N0K7</accession>
<reference evidence="5" key="1">
    <citation type="submission" date="2022-10" db="EMBL/GenBank/DDBJ databases">
        <title>The WGS of Solirubrobacter ginsenosidimutans DSM 21036.</title>
        <authorList>
            <person name="Jiang Z."/>
        </authorList>
    </citation>
    <scope>NUCLEOTIDE SEQUENCE</scope>
    <source>
        <strain evidence="5">DSM 21036</strain>
    </source>
</reference>
<dbReference type="AlphaFoldDB" id="A0A9X3N0K7"/>
<name>A0A9X3N0K7_9ACTN</name>
<dbReference type="InterPro" id="IPR028082">
    <property type="entry name" value="Peripla_BP_I"/>
</dbReference>
<keyword evidence="6" id="KW-1185">Reference proteome</keyword>
<evidence type="ECO:0000313" key="6">
    <source>
        <dbReference type="Proteomes" id="UP001149140"/>
    </source>
</evidence>
<dbReference type="RefSeq" id="WP_270041863.1">
    <property type="nucleotide sequence ID" value="NZ_JAPDOD010000019.1"/>
</dbReference>
<comment type="subcellular location">
    <subcellularLocation>
        <location evidence="1">Cell envelope</location>
    </subcellularLocation>
</comment>
<evidence type="ECO:0000313" key="5">
    <source>
        <dbReference type="EMBL" id="MDA0162623.1"/>
    </source>
</evidence>
<dbReference type="EMBL" id="JAPDOD010000019">
    <property type="protein sequence ID" value="MDA0162623.1"/>
    <property type="molecule type" value="Genomic_DNA"/>
</dbReference>
<comment type="similarity">
    <text evidence="2">Belongs to the bacterial solute-binding protein 2 family.</text>
</comment>
<dbReference type="PANTHER" id="PTHR46847">
    <property type="entry name" value="D-ALLOSE-BINDING PERIPLASMIC PROTEIN-RELATED"/>
    <property type="match status" value="1"/>
</dbReference>
<dbReference type="PANTHER" id="PTHR46847:SF1">
    <property type="entry name" value="D-ALLOSE-BINDING PERIPLASMIC PROTEIN-RELATED"/>
    <property type="match status" value="1"/>
</dbReference>
<dbReference type="InterPro" id="IPR025997">
    <property type="entry name" value="SBP_2_dom"/>
</dbReference>
<evidence type="ECO:0000256" key="2">
    <source>
        <dbReference type="ARBA" id="ARBA00007639"/>
    </source>
</evidence>
<proteinExistence type="inferred from homology"/>
<evidence type="ECO:0000259" key="4">
    <source>
        <dbReference type="Pfam" id="PF13407"/>
    </source>
</evidence>
<dbReference type="GO" id="GO:0030246">
    <property type="term" value="F:carbohydrate binding"/>
    <property type="evidence" value="ECO:0007669"/>
    <property type="project" value="UniProtKB-ARBA"/>
</dbReference>
<dbReference type="Proteomes" id="UP001149140">
    <property type="component" value="Unassembled WGS sequence"/>
</dbReference>
<dbReference type="SUPFAM" id="SSF53822">
    <property type="entry name" value="Periplasmic binding protein-like I"/>
    <property type="match status" value="1"/>
</dbReference>
<organism evidence="5 6">
    <name type="scientific">Solirubrobacter ginsenosidimutans</name>
    <dbReference type="NCBI Taxonomy" id="490573"/>
    <lineage>
        <taxon>Bacteria</taxon>
        <taxon>Bacillati</taxon>
        <taxon>Actinomycetota</taxon>
        <taxon>Thermoleophilia</taxon>
        <taxon>Solirubrobacterales</taxon>
        <taxon>Solirubrobacteraceae</taxon>
        <taxon>Solirubrobacter</taxon>
    </lineage>
</organism>
<evidence type="ECO:0000256" key="3">
    <source>
        <dbReference type="ARBA" id="ARBA00022729"/>
    </source>
</evidence>
<protein>
    <submittedName>
        <fullName evidence="5">Substrate-binding domain-containing protein</fullName>
    </submittedName>
</protein>
<comment type="caution">
    <text evidence="5">The sequence shown here is derived from an EMBL/GenBank/DDBJ whole genome shotgun (WGS) entry which is preliminary data.</text>
</comment>
<dbReference type="GO" id="GO:0030313">
    <property type="term" value="C:cell envelope"/>
    <property type="evidence" value="ECO:0007669"/>
    <property type="project" value="UniProtKB-SubCell"/>
</dbReference>
<keyword evidence="3" id="KW-0732">Signal</keyword>
<feature type="domain" description="Periplasmic binding protein" evidence="4">
    <location>
        <begin position="56"/>
        <end position="318"/>
    </location>
</feature>
<gene>
    <name evidence="5" type="ORF">OM076_20280</name>
</gene>
<sequence length="358" mass="38393">MIALATVTGCFGSKSRGPSDPTVEQAQKGVERATTSIADYRGPATGSRAQRPRLVVFIAADLTNGGVAGVARGVQQAARTIGWPLRILDGQASKGGHRSALRTAIDLKPGGIILGGFDASEQRKLMRRAHEHHIPVVGWHAGTLPGPDPRNRLFTNVTTDPDEVARLAVRYVIADSGGNAGAVIFTDSEFAIAMRKARVMRAELRSCRRCAELQTVDMPIAEAQVNMPTAVTAFVQHYGARFRYLLAINGAYIAGARAGLVGAGRRPGDPPFGVAAGDGDASEFERIRAGDYQRASIAEPLYLQGWQLVDELNRARAGQPASAYVAPPRLITRDNVPDSNVFDPPGGYRANYERIWGR</sequence>
<evidence type="ECO:0000256" key="1">
    <source>
        <dbReference type="ARBA" id="ARBA00004196"/>
    </source>
</evidence>
<dbReference type="Gene3D" id="3.40.50.2300">
    <property type="match status" value="2"/>
</dbReference>